<evidence type="ECO:0000256" key="7">
    <source>
        <dbReference type="SAM" id="MobiDB-lite"/>
    </source>
</evidence>
<feature type="compositionally biased region" description="Basic and acidic residues" evidence="7">
    <location>
        <begin position="208"/>
        <end position="217"/>
    </location>
</feature>
<dbReference type="GO" id="GO:0005886">
    <property type="term" value="C:plasma membrane"/>
    <property type="evidence" value="ECO:0007669"/>
    <property type="project" value="UniProtKB-SubCell"/>
</dbReference>
<keyword evidence="6" id="KW-0927">Auxin signaling pathway</keyword>
<keyword evidence="5" id="KW-0472">Membrane</keyword>
<dbReference type="Proteomes" id="UP001140949">
    <property type="component" value="Unassembled WGS sequence"/>
</dbReference>
<dbReference type="EMBL" id="JANAVB010028196">
    <property type="protein sequence ID" value="KAJ6816794.1"/>
    <property type="molecule type" value="Genomic_DNA"/>
</dbReference>
<evidence type="ECO:0000256" key="5">
    <source>
        <dbReference type="ARBA" id="ARBA00023136"/>
    </source>
</evidence>
<dbReference type="InterPro" id="IPR039621">
    <property type="entry name" value="BG1-like"/>
</dbReference>
<dbReference type="GO" id="GO:0009734">
    <property type="term" value="P:auxin-activated signaling pathway"/>
    <property type="evidence" value="ECO:0007669"/>
    <property type="project" value="UniProtKB-KW"/>
</dbReference>
<dbReference type="PANTHER" id="PTHR33541:SF28">
    <property type="entry name" value="PROTEIN BIG GRAIN 1-LIKE A"/>
    <property type="match status" value="1"/>
</dbReference>
<protein>
    <submittedName>
        <fullName evidence="8">Uncharacterized protein</fullName>
    </submittedName>
</protein>
<reference evidence="8" key="2">
    <citation type="submission" date="2023-04" db="EMBL/GenBank/DDBJ databases">
        <authorList>
            <person name="Bruccoleri R.E."/>
            <person name="Oakeley E.J."/>
            <person name="Faust A.-M."/>
            <person name="Dessus-Babus S."/>
            <person name="Altorfer M."/>
            <person name="Burckhardt D."/>
            <person name="Oertli M."/>
            <person name="Naumann U."/>
            <person name="Petersen F."/>
            <person name="Wong J."/>
        </authorList>
    </citation>
    <scope>NUCLEOTIDE SEQUENCE</scope>
    <source>
        <strain evidence="8">GSM-AAB239-AS_SAM_17_03QT</strain>
        <tissue evidence="8">Leaf</tissue>
    </source>
</reference>
<evidence type="ECO:0000256" key="3">
    <source>
        <dbReference type="ARBA" id="ARBA00022448"/>
    </source>
</evidence>
<evidence type="ECO:0000256" key="6">
    <source>
        <dbReference type="ARBA" id="ARBA00023294"/>
    </source>
</evidence>
<evidence type="ECO:0000256" key="4">
    <source>
        <dbReference type="ARBA" id="ARBA00022475"/>
    </source>
</evidence>
<keyword evidence="10" id="KW-1185">Reference proteome</keyword>
<feature type="compositionally biased region" description="Basic and acidic residues" evidence="7">
    <location>
        <begin position="90"/>
        <end position="104"/>
    </location>
</feature>
<evidence type="ECO:0000256" key="1">
    <source>
        <dbReference type="ARBA" id="ARBA00004236"/>
    </source>
</evidence>
<keyword evidence="3" id="KW-0813">Transport</keyword>
<feature type="region of interest" description="Disordered" evidence="7">
    <location>
        <begin position="23"/>
        <end position="143"/>
    </location>
</feature>
<gene>
    <name evidence="9" type="ORF">M6B38_274385</name>
    <name evidence="8" type="ORF">M6B38_415830</name>
</gene>
<keyword evidence="4" id="KW-1003">Cell membrane</keyword>
<proteinExistence type="inferred from homology"/>
<comment type="subcellular location">
    <subcellularLocation>
        <location evidence="1">Cell membrane</location>
    </subcellularLocation>
</comment>
<evidence type="ECO:0000313" key="10">
    <source>
        <dbReference type="Proteomes" id="UP001140949"/>
    </source>
</evidence>
<sequence>MRGYAHPSFSSTLLDSIYRSIDDDEEPSNLTRGAPDSRKKQTDYNSNPKWAPQAAVTRPRPHLRSAAAAPTSSSSSDSSYGGFSSSSEVEPVRLKPIRTADKIRPANNPLHPPPPAPKNKKEKVKRNLSSIRSKLRSPTSPAARLAGFLNSLFTHHHKPRSGEESSARSTAASSLSRSCVSTKTTPAVAASCNGAERSVTFRVPADGGGRKAREESRWCRKAAAEEERKRERVMTWRGFEKDDDDDVGSESSSDLFELENLSVIGRYRDELPVYESTNLGRLVL</sequence>
<accession>A0AAX6FK82</accession>
<feature type="compositionally biased region" description="Low complexity" evidence="7">
    <location>
        <begin position="65"/>
        <end position="87"/>
    </location>
</feature>
<reference evidence="8" key="1">
    <citation type="journal article" date="2023" name="GigaByte">
        <title>Genome assembly of the bearded iris, Iris pallida Lam.</title>
        <authorList>
            <person name="Bruccoleri R.E."/>
            <person name="Oakeley E.J."/>
            <person name="Faust A.M.E."/>
            <person name="Altorfer M."/>
            <person name="Dessus-Babus S."/>
            <person name="Burckhardt D."/>
            <person name="Oertli M."/>
            <person name="Naumann U."/>
            <person name="Petersen F."/>
            <person name="Wong J."/>
        </authorList>
    </citation>
    <scope>NUCLEOTIDE SEQUENCE</scope>
    <source>
        <strain evidence="8">GSM-AAB239-AS_SAM_17_03QT</strain>
    </source>
</reference>
<evidence type="ECO:0000313" key="9">
    <source>
        <dbReference type="EMBL" id="KAJ6848452.1"/>
    </source>
</evidence>
<evidence type="ECO:0000313" key="8">
    <source>
        <dbReference type="EMBL" id="KAJ6816794.1"/>
    </source>
</evidence>
<dbReference type="PANTHER" id="PTHR33541">
    <property type="entry name" value="PROTEIN BIG GRAIN 1-LIKE A-RELATED"/>
    <property type="match status" value="1"/>
</dbReference>
<feature type="compositionally biased region" description="Polar residues" evidence="7">
    <location>
        <begin position="127"/>
        <end position="140"/>
    </location>
</feature>
<comment type="similarity">
    <text evidence="2">Belongs to the BIG GRAIN 1 (BG1) plant protein family.</text>
</comment>
<feature type="compositionally biased region" description="Low complexity" evidence="7">
    <location>
        <begin position="167"/>
        <end position="178"/>
    </location>
</feature>
<organism evidence="8 10">
    <name type="scientific">Iris pallida</name>
    <name type="common">Sweet iris</name>
    <dbReference type="NCBI Taxonomy" id="29817"/>
    <lineage>
        <taxon>Eukaryota</taxon>
        <taxon>Viridiplantae</taxon>
        <taxon>Streptophyta</taxon>
        <taxon>Embryophyta</taxon>
        <taxon>Tracheophyta</taxon>
        <taxon>Spermatophyta</taxon>
        <taxon>Magnoliopsida</taxon>
        <taxon>Liliopsida</taxon>
        <taxon>Asparagales</taxon>
        <taxon>Iridaceae</taxon>
        <taxon>Iridoideae</taxon>
        <taxon>Irideae</taxon>
        <taxon>Iris</taxon>
    </lineage>
</organism>
<evidence type="ECO:0000256" key="2">
    <source>
        <dbReference type="ARBA" id="ARBA00010067"/>
    </source>
</evidence>
<dbReference type="EMBL" id="JANAVB010004600">
    <property type="protein sequence ID" value="KAJ6848452.1"/>
    <property type="molecule type" value="Genomic_DNA"/>
</dbReference>
<name>A0AAX6FK82_IRIPA</name>
<dbReference type="AlphaFoldDB" id="A0AAX6FK82"/>
<feature type="region of interest" description="Disordered" evidence="7">
    <location>
        <begin position="155"/>
        <end position="217"/>
    </location>
</feature>
<comment type="caution">
    <text evidence="8">The sequence shown here is derived from an EMBL/GenBank/DDBJ whole genome shotgun (WGS) entry which is preliminary data.</text>
</comment>